<feature type="domain" description="PTS EIIA type-2" evidence="1">
    <location>
        <begin position="1"/>
        <end position="146"/>
    </location>
</feature>
<dbReference type="PROSITE" id="PS51094">
    <property type="entry name" value="PTS_EIIA_TYPE_2"/>
    <property type="match status" value="1"/>
</dbReference>
<gene>
    <name evidence="2" type="ORF">DOK78_000987</name>
</gene>
<dbReference type="PANTHER" id="PTHR47738">
    <property type="entry name" value="PTS SYSTEM FRUCTOSE-LIKE EIIA COMPONENT-RELATED"/>
    <property type="match status" value="1"/>
</dbReference>
<dbReference type="Gene3D" id="3.40.930.10">
    <property type="entry name" value="Mannitol-specific EII, Chain A"/>
    <property type="match status" value="1"/>
</dbReference>
<dbReference type="InterPro" id="IPR016152">
    <property type="entry name" value="PTrfase/Anion_transptr"/>
</dbReference>
<dbReference type="Pfam" id="PF00359">
    <property type="entry name" value="PTS_EIIA_2"/>
    <property type="match status" value="1"/>
</dbReference>
<dbReference type="InterPro" id="IPR051541">
    <property type="entry name" value="PTS_SugarTrans_NitroReg"/>
</dbReference>
<keyword evidence="3" id="KW-1185">Reference proteome</keyword>
<evidence type="ECO:0000313" key="2">
    <source>
        <dbReference type="EMBL" id="WYJ76361.1"/>
    </source>
</evidence>
<dbReference type="SUPFAM" id="SSF55804">
    <property type="entry name" value="Phoshotransferase/anion transport protein"/>
    <property type="match status" value="1"/>
</dbReference>
<evidence type="ECO:0000259" key="1">
    <source>
        <dbReference type="PROSITE" id="PS51094"/>
    </source>
</evidence>
<sequence length="147" mass="17072">MVKKEIMYQTNFQTKEELFQGVTKFLVDKDWATMEFEAALREREERFPTGLPSDPPVAIPHSDGTYAKEDVIVGILNEQPLEFYQMGTNKTTLLTPRIIFVLLVRDKVTHLDQLQRIIEKAKNHEFLTRLQAASDEAQFKAMIQEEL</sequence>
<dbReference type="Proteomes" id="UP000664701">
    <property type="component" value="Chromosome"/>
</dbReference>
<name>A0ABZ2SMJ5_9ENTE</name>
<organism evidence="2 3">
    <name type="scientific">Candidatus Enterococcus lowellii</name>
    <dbReference type="NCBI Taxonomy" id="2230877"/>
    <lineage>
        <taxon>Bacteria</taxon>
        <taxon>Bacillati</taxon>
        <taxon>Bacillota</taxon>
        <taxon>Bacilli</taxon>
        <taxon>Lactobacillales</taxon>
        <taxon>Enterococcaceae</taxon>
        <taxon>Enterococcus</taxon>
    </lineage>
</organism>
<reference evidence="2 3" key="1">
    <citation type="submission" date="2024-03" db="EMBL/GenBank/DDBJ databases">
        <title>The Genome Sequence of Enterococcus sp. DIV2402.</title>
        <authorList>
            <consortium name="The Broad Institute Genomics Platform"/>
            <consortium name="The Broad Institute Microbial Omics Core"/>
            <consortium name="The Broad Institute Genomic Center for Infectious Diseases"/>
            <person name="Earl A."/>
            <person name="Manson A."/>
            <person name="Gilmore M."/>
            <person name="Schwartman J."/>
            <person name="Shea T."/>
            <person name="Abouelleil A."/>
            <person name="Cao P."/>
            <person name="Chapman S."/>
            <person name="Cusick C."/>
            <person name="Young S."/>
            <person name="Neafsey D."/>
            <person name="Nusbaum C."/>
            <person name="Birren B."/>
        </authorList>
    </citation>
    <scope>NUCLEOTIDE SEQUENCE [LARGE SCALE GENOMIC DNA]</scope>
    <source>
        <strain evidence="2 3">DIV2402</strain>
    </source>
</reference>
<protein>
    <recommendedName>
        <fullName evidence="1">PTS EIIA type-2 domain-containing protein</fullName>
    </recommendedName>
</protein>
<dbReference type="PANTHER" id="PTHR47738:SF3">
    <property type="entry name" value="PHOSPHOTRANSFERASE SYSTEM MANNITOL_FRUCTOSE-SPECIFIC IIA DOMAIN CONTAINING PROTEIN"/>
    <property type="match status" value="1"/>
</dbReference>
<dbReference type="InterPro" id="IPR002178">
    <property type="entry name" value="PTS_EIIA_type-2_dom"/>
</dbReference>
<proteinExistence type="predicted"/>
<dbReference type="EMBL" id="CP147251">
    <property type="protein sequence ID" value="WYJ76361.1"/>
    <property type="molecule type" value="Genomic_DNA"/>
</dbReference>
<accession>A0ABZ2SMJ5</accession>
<evidence type="ECO:0000313" key="3">
    <source>
        <dbReference type="Proteomes" id="UP000664701"/>
    </source>
</evidence>